<keyword evidence="1" id="KW-0472">Membrane</keyword>
<dbReference type="EMBL" id="CP118848">
    <property type="protein sequence ID" value="WHI58949.1"/>
    <property type="molecule type" value="Genomic_DNA"/>
</dbReference>
<name>A0AAX3W2H3_MAMLE</name>
<evidence type="ECO:0000256" key="1">
    <source>
        <dbReference type="SAM" id="Phobius"/>
    </source>
</evidence>
<keyword evidence="1" id="KW-1133">Transmembrane helix</keyword>
<gene>
    <name evidence="2" type="ORF">PYH69_09285</name>
</gene>
<evidence type="ECO:0000313" key="3">
    <source>
        <dbReference type="Proteomes" id="UP001223261"/>
    </source>
</evidence>
<sequence>MNNEQYKAVVYKKLWFINNKEKEVATEMLNSNENLLEQHGKPSHFVSNFLEKEIIDKAKPPSSIDKAMTLGGLLFGNVLMVGILITAALLILGTFTLYFTKPLSEALLFQLLYIILGVVLLFIGYKGIKWVNAYFTKRILIAKWLKDLS</sequence>
<protein>
    <submittedName>
        <fullName evidence="2">Uncharacterized protein</fullName>
    </submittedName>
</protein>
<feature type="transmembrane region" description="Helical" evidence="1">
    <location>
        <begin position="106"/>
        <end position="128"/>
    </location>
</feature>
<dbReference type="AlphaFoldDB" id="A0AAX3W2H3"/>
<keyword evidence="1" id="KW-0812">Transmembrane</keyword>
<dbReference type="Proteomes" id="UP001223261">
    <property type="component" value="Chromosome"/>
</dbReference>
<dbReference type="RefSeq" id="WP_103269552.1">
    <property type="nucleotide sequence ID" value="NZ_CABIVY010000016.1"/>
</dbReference>
<reference evidence="2" key="1">
    <citation type="journal article" date="2023" name="Antibiotics">
        <title>Prevalence and Molecular Characterization of Methicillin-Resistant Staphylococci (MRS) and Mammaliicocci (MRM) in Dromedary Camels from Algeria: First Detection of SCCmec-mecC Hybrid in Methicillin-Resistant Mammaliicoccus lentus.</title>
        <authorList>
            <person name="Belhout C."/>
            <person name="Boyen F."/>
            <person name="Vereecke N."/>
            <person name="Theuns S."/>
            <person name="Taibi N."/>
            <person name="Stegger M."/>
            <person name="de la Fe-Rodriguez P.Y."/>
            <person name="Bouayad L."/>
            <person name="Elgroud R."/>
            <person name="Butaye P."/>
        </authorList>
    </citation>
    <scope>NUCLEOTIDE SEQUENCE</scope>
    <source>
        <strain evidence="2">7048</strain>
    </source>
</reference>
<accession>A0AAX3W2H3</accession>
<evidence type="ECO:0000313" key="2">
    <source>
        <dbReference type="EMBL" id="WHI58949.1"/>
    </source>
</evidence>
<proteinExistence type="predicted"/>
<feature type="transmembrane region" description="Helical" evidence="1">
    <location>
        <begin position="73"/>
        <end position="100"/>
    </location>
</feature>
<organism evidence="2 3">
    <name type="scientific">Mammaliicoccus lentus</name>
    <name type="common">Staphylococcus lentus</name>
    <dbReference type="NCBI Taxonomy" id="42858"/>
    <lineage>
        <taxon>Bacteria</taxon>
        <taxon>Bacillati</taxon>
        <taxon>Bacillota</taxon>
        <taxon>Bacilli</taxon>
        <taxon>Bacillales</taxon>
        <taxon>Staphylococcaceae</taxon>
        <taxon>Mammaliicoccus</taxon>
    </lineage>
</organism>